<accession>A0A1G9JXE1</accession>
<sequence length="99" mass="11702">MGMFSKFTKLRKNKSFNYSPRYYDDKGEGSPYKLEHRFDKFRSTAHTTRGLKNKINNAVDDMKVVGDRNLKIRMLVIIAVLVLIFLYIIDFELSIFFPK</sequence>
<reference evidence="2 3" key="1">
    <citation type="submission" date="2016-10" db="EMBL/GenBank/DDBJ databases">
        <authorList>
            <person name="de Groot N.N."/>
        </authorList>
    </citation>
    <scope>NUCLEOTIDE SEQUENCE [LARGE SCALE GENOMIC DNA]</scope>
    <source>
        <strain evidence="2 3">DSM 19886</strain>
    </source>
</reference>
<name>A0A1G9JXE1_9FLAO</name>
<keyword evidence="1" id="KW-0472">Membrane</keyword>
<dbReference type="EMBL" id="FNGV01000001">
    <property type="protein sequence ID" value="SDL42072.1"/>
    <property type="molecule type" value="Genomic_DNA"/>
</dbReference>
<feature type="transmembrane region" description="Helical" evidence="1">
    <location>
        <begin position="72"/>
        <end position="89"/>
    </location>
</feature>
<dbReference type="STRING" id="192904.SAMN04488514_101749"/>
<keyword evidence="1" id="KW-1133">Transmembrane helix</keyword>
<evidence type="ECO:0000313" key="3">
    <source>
        <dbReference type="Proteomes" id="UP000199440"/>
    </source>
</evidence>
<evidence type="ECO:0008006" key="4">
    <source>
        <dbReference type="Google" id="ProtNLM"/>
    </source>
</evidence>
<keyword evidence="3" id="KW-1185">Reference proteome</keyword>
<organism evidence="2 3">
    <name type="scientific">Kriegella aquimaris</name>
    <dbReference type="NCBI Taxonomy" id="192904"/>
    <lineage>
        <taxon>Bacteria</taxon>
        <taxon>Pseudomonadati</taxon>
        <taxon>Bacteroidota</taxon>
        <taxon>Flavobacteriia</taxon>
        <taxon>Flavobacteriales</taxon>
        <taxon>Flavobacteriaceae</taxon>
        <taxon>Kriegella</taxon>
    </lineage>
</organism>
<evidence type="ECO:0000256" key="1">
    <source>
        <dbReference type="SAM" id="Phobius"/>
    </source>
</evidence>
<proteinExistence type="predicted"/>
<gene>
    <name evidence="2" type="ORF">SAMN04488514_101749</name>
</gene>
<evidence type="ECO:0000313" key="2">
    <source>
        <dbReference type="EMBL" id="SDL42072.1"/>
    </source>
</evidence>
<dbReference type="RefSeq" id="WP_089885391.1">
    <property type="nucleotide sequence ID" value="NZ_FNGV01000001.1"/>
</dbReference>
<keyword evidence="1" id="KW-0812">Transmembrane</keyword>
<dbReference type="AlphaFoldDB" id="A0A1G9JXE1"/>
<dbReference type="OrthoDB" id="1139505at2"/>
<protein>
    <recommendedName>
        <fullName evidence="4">Riboflavin synthase subunit beta</fullName>
    </recommendedName>
</protein>
<dbReference type="Proteomes" id="UP000199440">
    <property type="component" value="Unassembled WGS sequence"/>
</dbReference>